<evidence type="ECO:0000313" key="2">
    <source>
        <dbReference type="Proteomes" id="UP000822476"/>
    </source>
</evidence>
<dbReference type="EMBL" id="JTDE01004723">
    <property type="protein sequence ID" value="KAF7253055.1"/>
    <property type="molecule type" value="Genomic_DNA"/>
</dbReference>
<accession>A0A8S9YMQ2</accession>
<gene>
    <name evidence="1" type="ORF">EG68_10906</name>
</gene>
<comment type="caution">
    <text evidence="1">The sequence shown here is derived from an EMBL/GenBank/DDBJ whole genome shotgun (WGS) entry which is preliminary data.</text>
</comment>
<proteinExistence type="predicted"/>
<reference evidence="1" key="1">
    <citation type="submission" date="2019-07" db="EMBL/GenBank/DDBJ databases">
        <title>Annotation for the trematode Paragonimus miyazaki's.</title>
        <authorList>
            <person name="Choi Y.-J."/>
        </authorList>
    </citation>
    <scope>NUCLEOTIDE SEQUENCE</scope>
    <source>
        <strain evidence="1">Japan</strain>
    </source>
</reference>
<dbReference type="AlphaFoldDB" id="A0A8S9YMQ2"/>
<protein>
    <submittedName>
        <fullName evidence="1">Uncharacterized protein</fullName>
    </submittedName>
</protein>
<sequence>MPFVASLGGVLVHFLNTIANNILSTDTTIAENCCLCLDYILTHVFKLVQHEQHSNLLSDDPQISTDESLRLVTLEDDSSVGNGNNVASKKRQ</sequence>
<keyword evidence="2" id="KW-1185">Reference proteome</keyword>
<name>A0A8S9YMQ2_9TREM</name>
<dbReference type="Proteomes" id="UP000822476">
    <property type="component" value="Unassembled WGS sequence"/>
</dbReference>
<evidence type="ECO:0000313" key="1">
    <source>
        <dbReference type="EMBL" id="KAF7253055.1"/>
    </source>
</evidence>
<organism evidence="1 2">
    <name type="scientific">Paragonimus skrjabini miyazakii</name>
    <dbReference type="NCBI Taxonomy" id="59628"/>
    <lineage>
        <taxon>Eukaryota</taxon>
        <taxon>Metazoa</taxon>
        <taxon>Spiralia</taxon>
        <taxon>Lophotrochozoa</taxon>
        <taxon>Platyhelminthes</taxon>
        <taxon>Trematoda</taxon>
        <taxon>Digenea</taxon>
        <taxon>Plagiorchiida</taxon>
        <taxon>Troglotremata</taxon>
        <taxon>Troglotrematidae</taxon>
        <taxon>Paragonimus</taxon>
    </lineage>
</organism>